<keyword evidence="5 9" id="KW-0067">ATP-binding</keyword>
<evidence type="ECO:0000256" key="5">
    <source>
        <dbReference type="ARBA" id="ARBA00022840"/>
    </source>
</evidence>
<dbReference type="VEuPathDB" id="VectorBase:ADAR2_005284"/>
<evidence type="ECO:0000256" key="6">
    <source>
        <dbReference type="ARBA" id="ARBA00023054"/>
    </source>
</evidence>
<dbReference type="InterPro" id="IPR036961">
    <property type="entry name" value="Kinesin_motor_dom_sf"/>
</dbReference>
<dbReference type="InterPro" id="IPR027417">
    <property type="entry name" value="P-loop_NTPase"/>
</dbReference>
<dbReference type="STRING" id="43151.W5JUL0"/>
<keyword evidence="14" id="KW-1185">Reference proteome</keyword>
<dbReference type="Pfam" id="PF22923">
    <property type="entry name" value="KIF2A-like_1st"/>
    <property type="match status" value="1"/>
</dbReference>
<dbReference type="Gene3D" id="3.40.850.10">
    <property type="entry name" value="Kinesin motor domain"/>
    <property type="match status" value="1"/>
</dbReference>
<feature type="binding site" evidence="9">
    <location>
        <begin position="357"/>
        <end position="364"/>
    </location>
    <ligand>
        <name>ATP</name>
        <dbReference type="ChEBI" id="CHEBI:30616"/>
    </ligand>
</feature>
<gene>
    <name evidence="12" type="ORF">AND_001790</name>
</gene>
<evidence type="ECO:0000256" key="1">
    <source>
        <dbReference type="ARBA" id="ARBA00004245"/>
    </source>
</evidence>
<evidence type="ECO:0000256" key="9">
    <source>
        <dbReference type="PROSITE-ProRule" id="PRU00283"/>
    </source>
</evidence>
<protein>
    <recommendedName>
        <fullName evidence="11">Kinesin motor domain-containing protein</fullName>
    </recommendedName>
</protein>
<dbReference type="EMBL" id="ADMH02000452">
    <property type="protein sequence ID" value="ETN66424.1"/>
    <property type="molecule type" value="Genomic_DNA"/>
</dbReference>
<organism evidence="12">
    <name type="scientific">Anopheles darlingi</name>
    <name type="common">Mosquito</name>
    <dbReference type="NCBI Taxonomy" id="43151"/>
    <lineage>
        <taxon>Eukaryota</taxon>
        <taxon>Metazoa</taxon>
        <taxon>Ecdysozoa</taxon>
        <taxon>Arthropoda</taxon>
        <taxon>Hexapoda</taxon>
        <taxon>Insecta</taxon>
        <taxon>Pterygota</taxon>
        <taxon>Neoptera</taxon>
        <taxon>Endopterygota</taxon>
        <taxon>Diptera</taxon>
        <taxon>Nematocera</taxon>
        <taxon>Culicoidea</taxon>
        <taxon>Culicidae</taxon>
        <taxon>Anophelinae</taxon>
        <taxon>Anopheles</taxon>
    </lineage>
</organism>
<dbReference type="GO" id="GO:0007018">
    <property type="term" value="P:microtubule-based movement"/>
    <property type="evidence" value="ECO:0007669"/>
    <property type="project" value="InterPro"/>
</dbReference>
<reference evidence="12 14" key="1">
    <citation type="journal article" date="2010" name="BMC Genomics">
        <title>Combination of measures distinguishes pre-miRNAs from other stem-loops in the genome of the newly sequenced Anopheles darlingi.</title>
        <authorList>
            <person name="Mendes N.D."/>
            <person name="Freitas A.T."/>
            <person name="Vasconcelos A.T."/>
            <person name="Sagot M.F."/>
        </authorList>
    </citation>
    <scope>NUCLEOTIDE SEQUENCE</scope>
</reference>
<dbReference type="eggNOG" id="KOG0246">
    <property type="taxonomic scope" value="Eukaryota"/>
</dbReference>
<dbReference type="GO" id="GO:0005874">
    <property type="term" value="C:microtubule"/>
    <property type="evidence" value="ECO:0007669"/>
    <property type="project" value="UniProtKB-KW"/>
</dbReference>
<evidence type="ECO:0000313" key="12">
    <source>
        <dbReference type="EMBL" id="ETN66424.1"/>
    </source>
</evidence>
<dbReference type="EnsemblMetazoa" id="ADAC001790-RA">
    <property type="protein sequence ID" value="ADAC001790-PA"/>
    <property type="gene ID" value="ADAC001790"/>
</dbReference>
<evidence type="ECO:0000313" key="14">
    <source>
        <dbReference type="Proteomes" id="UP000000673"/>
    </source>
</evidence>
<reference evidence="12" key="3">
    <citation type="journal article" date="2013" name="Nucleic Acids Res.">
        <title>The genome of Anopheles darlingi, the main neotropical malaria vector.</title>
        <authorList>
            <person name="Marinotti O."/>
            <person name="Cerqueira G.C."/>
            <person name="de Almeida L.G."/>
            <person name="Ferro M.I."/>
            <person name="Loreto E.L."/>
            <person name="Zaha A."/>
            <person name="Teixeira S.M."/>
            <person name="Wespiser A.R."/>
            <person name="Almeida E Silva A."/>
            <person name="Schlindwein A.D."/>
            <person name="Pacheco A.C."/>
            <person name="Silva A.L."/>
            <person name="Graveley B.R."/>
            <person name="Walenz B.P."/>
            <person name="Lima Bde A."/>
            <person name="Ribeiro C.A."/>
            <person name="Nunes-Silva C.G."/>
            <person name="de Carvalho C.R."/>
            <person name="Soares C.M."/>
            <person name="de Menezes C.B."/>
            <person name="Matiolli C."/>
            <person name="Caffrey D."/>
            <person name="Araujo D.A."/>
            <person name="de Oliveira D.M."/>
            <person name="Golenbock D."/>
            <person name="Grisard E.C."/>
            <person name="Fantinatti-Garboggini F."/>
            <person name="de Carvalho F.M."/>
            <person name="Barcellos F.G."/>
            <person name="Prosdocimi F."/>
            <person name="May G."/>
            <person name="Azevedo Junior G.M."/>
            <person name="Guimaraes G.M."/>
            <person name="Goldman G.H."/>
            <person name="Padilha I.Q."/>
            <person name="Batista Jda S."/>
            <person name="Ferro J.A."/>
            <person name="Ribeiro J.M."/>
            <person name="Fietto J.L."/>
            <person name="Dabbas K.M."/>
            <person name="Cerdeira L."/>
            <person name="Agnez-Lima L.F."/>
            <person name="Brocchi M."/>
            <person name="de Carvalho M.O."/>
            <person name="Teixeira Mde M."/>
            <person name="Diniz Maia Mde M."/>
            <person name="Goldman M.H."/>
            <person name="Cruz Schneider M.P."/>
            <person name="Felipe M.S."/>
            <person name="Hungria M."/>
            <person name="Nicolas M.F."/>
            <person name="Pereira M."/>
            <person name="Montes M.A."/>
            <person name="Cantao M.E."/>
            <person name="Vincentz M."/>
            <person name="Rafael M.S."/>
            <person name="Silverman N."/>
            <person name="Stoco P.H."/>
            <person name="Souza R.C."/>
            <person name="Vicentini R."/>
            <person name="Gazzinelli R.T."/>
            <person name="Neves Rde O."/>
            <person name="Silva R."/>
            <person name="Astolfi-Filho S."/>
            <person name="Maciel T.E."/>
            <person name="Urmenyi T.P."/>
            <person name="Tadei W.P."/>
            <person name="Camargo E.P."/>
            <person name="de Vasconcelos A.T."/>
        </authorList>
    </citation>
    <scope>NUCLEOTIDE SEQUENCE</scope>
</reference>
<dbReference type="GO" id="GO:0005524">
    <property type="term" value="F:ATP binding"/>
    <property type="evidence" value="ECO:0007669"/>
    <property type="project" value="UniProtKB-UniRule"/>
</dbReference>
<dbReference type="Proteomes" id="UP000000673">
    <property type="component" value="Unassembled WGS sequence"/>
</dbReference>
<proteinExistence type="inferred from homology"/>
<keyword evidence="3" id="KW-0493">Microtubule</keyword>
<dbReference type="Pfam" id="PF00225">
    <property type="entry name" value="Kinesin"/>
    <property type="match status" value="1"/>
</dbReference>
<dbReference type="VEuPathDB" id="VectorBase:ADAC001790"/>
<evidence type="ECO:0000256" key="10">
    <source>
        <dbReference type="SAM" id="MobiDB-lite"/>
    </source>
</evidence>
<dbReference type="GO" id="GO:0008017">
    <property type="term" value="F:microtubule binding"/>
    <property type="evidence" value="ECO:0007669"/>
    <property type="project" value="InterPro"/>
</dbReference>
<evidence type="ECO:0000313" key="13">
    <source>
        <dbReference type="EnsemblMetazoa" id="ADAC001790-PA"/>
    </source>
</evidence>
<dbReference type="PROSITE" id="PS50067">
    <property type="entry name" value="KINESIN_MOTOR_2"/>
    <property type="match status" value="1"/>
</dbReference>
<dbReference type="OMA" id="YRTTINC"/>
<dbReference type="AlphaFoldDB" id="W5JUL0"/>
<name>W5JUL0_ANODA</name>
<dbReference type="InterPro" id="IPR027640">
    <property type="entry name" value="Kinesin-like_fam"/>
</dbReference>
<reference evidence="13" key="4">
    <citation type="submission" date="2015-06" db="UniProtKB">
        <authorList>
            <consortium name="EnsemblMetazoa"/>
        </authorList>
    </citation>
    <scope>IDENTIFICATION</scope>
</reference>
<evidence type="ECO:0000256" key="2">
    <source>
        <dbReference type="ARBA" id="ARBA00022490"/>
    </source>
</evidence>
<evidence type="ECO:0000256" key="3">
    <source>
        <dbReference type="ARBA" id="ARBA00022701"/>
    </source>
</evidence>
<feature type="region of interest" description="Disordered" evidence="10">
    <location>
        <begin position="76"/>
        <end position="106"/>
    </location>
</feature>
<keyword evidence="8" id="KW-0206">Cytoskeleton</keyword>
<comment type="similarity">
    <text evidence="9">Belongs to the TRAFAC class myosin-kinesin ATPase superfamily. Kinesin family.</text>
</comment>
<dbReference type="SUPFAM" id="SSF52540">
    <property type="entry name" value="P-loop containing nucleoside triphosphate hydrolases"/>
    <property type="match status" value="1"/>
</dbReference>
<feature type="domain" description="Kinesin motor" evidence="11">
    <location>
        <begin position="267"/>
        <end position="438"/>
    </location>
</feature>
<dbReference type="PANTHER" id="PTHR47971">
    <property type="entry name" value="KINESIN-RELATED PROTEIN 6"/>
    <property type="match status" value="1"/>
</dbReference>
<dbReference type="InterPro" id="IPR054473">
    <property type="entry name" value="KIF2A-like_N"/>
</dbReference>
<comment type="subcellular location">
    <subcellularLocation>
        <location evidence="1">Cytoplasm</location>
        <location evidence="1">Cytoskeleton</location>
    </subcellularLocation>
</comment>
<keyword evidence="4 9" id="KW-0547">Nucleotide-binding</keyword>
<dbReference type="HOGENOM" id="CLU_001485_19_1_1"/>
<keyword evidence="7 9" id="KW-0505">Motor protein</keyword>
<sequence length="438" mass="48228">MAQIEQGTIVNIMRSDGRIHSAMVSCVHPDSRSVTVEWYERGETKGKEMDLDMLLELNREALMANEEAPIRVTNVDRGQTDERPVTEDRPQGLRESRIPPPKMNPVNHINNNEERQKAAAAAAAALVMVPAIKTEASGVISSDADWQSNRDLANPTQAVIRFQNLKASRQTVVAGAGAPPSTAAAGIVPPPSTASAAVAAAPSTAAAMEENRARQRDKFKVMREKKNALMNQDGGNPNWEFANMIREFQSTIEFRPLADDQQVPCLPITVCVRKRPLSKKEKTRKDIDVICVPNSETLLVHEPKTKVDLTKYLENQKYRFDYVFDETCSNETVYNYSAKPLVQSVVDGGMATCFAYGQTASGKTHTMAGTFTGRPGQQNCQNGIYALAANDMFDLLQSPQYADYNFIVTASFYEIYSGKINGSSGFSRTAKNRCSLSD</sequence>
<reference evidence="12" key="2">
    <citation type="submission" date="2010-05" db="EMBL/GenBank/DDBJ databases">
        <authorList>
            <person name="Almeida L.G."/>
            <person name="Nicolas M.F."/>
            <person name="Souza R.C."/>
            <person name="Vasconcelos A.T.R."/>
        </authorList>
    </citation>
    <scope>NUCLEOTIDE SEQUENCE</scope>
</reference>
<dbReference type="GO" id="GO:0007019">
    <property type="term" value="P:microtubule depolymerization"/>
    <property type="evidence" value="ECO:0007669"/>
    <property type="project" value="TreeGrafter"/>
</dbReference>
<accession>W5JUL0</accession>
<evidence type="ECO:0000259" key="11">
    <source>
        <dbReference type="PROSITE" id="PS50067"/>
    </source>
</evidence>
<keyword evidence="2" id="KW-0963">Cytoplasm</keyword>
<feature type="compositionally biased region" description="Basic and acidic residues" evidence="10">
    <location>
        <begin position="78"/>
        <end position="97"/>
    </location>
</feature>
<evidence type="ECO:0000256" key="7">
    <source>
        <dbReference type="ARBA" id="ARBA00023175"/>
    </source>
</evidence>
<dbReference type="GO" id="GO:0003777">
    <property type="term" value="F:microtubule motor activity"/>
    <property type="evidence" value="ECO:0007669"/>
    <property type="project" value="InterPro"/>
</dbReference>
<keyword evidence="6" id="KW-0175">Coiled coil</keyword>
<dbReference type="SMART" id="SM00129">
    <property type="entry name" value="KISc"/>
    <property type="match status" value="1"/>
</dbReference>
<dbReference type="PANTHER" id="PTHR47971:SF8">
    <property type="entry name" value="KINESIN-LIKE PROTEIN"/>
    <property type="match status" value="1"/>
</dbReference>
<evidence type="ECO:0000256" key="8">
    <source>
        <dbReference type="ARBA" id="ARBA00023212"/>
    </source>
</evidence>
<dbReference type="InterPro" id="IPR001752">
    <property type="entry name" value="Kinesin_motor_dom"/>
</dbReference>
<evidence type="ECO:0000256" key="4">
    <source>
        <dbReference type="ARBA" id="ARBA00022741"/>
    </source>
</evidence>